<sequence>MLKNRFKSNKRRLDNNNYEYTRLHDSSFELGANTEISNASSTSNSMTSNKIGFDPNDRFDSFEYQRLLREEL</sequence>
<organism evidence="3 4">
    <name type="scientific">Rotaria magnacalcarata</name>
    <dbReference type="NCBI Taxonomy" id="392030"/>
    <lineage>
        <taxon>Eukaryota</taxon>
        <taxon>Metazoa</taxon>
        <taxon>Spiralia</taxon>
        <taxon>Gnathifera</taxon>
        <taxon>Rotifera</taxon>
        <taxon>Eurotatoria</taxon>
        <taxon>Bdelloidea</taxon>
        <taxon>Philodinida</taxon>
        <taxon>Philodinidae</taxon>
        <taxon>Rotaria</taxon>
    </lineage>
</organism>
<feature type="region of interest" description="Disordered" evidence="1">
    <location>
        <begin position="37"/>
        <end position="58"/>
    </location>
</feature>
<evidence type="ECO:0000313" key="3">
    <source>
        <dbReference type="EMBL" id="CAF4454054.1"/>
    </source>
</evidence>
<protein>
    <submittedName>
        <fullName evidence="3">Uncharacterized protein</fullName>
    </submittedName>
</protein>
<comment type="caution">
    <text evidence="3">The sequence shown here is derived from an EMBL/GenBank/DDBJ whole genome shotgun (WGS) entry which is preliminary data.</text>
</comment>
<reference evidence="3" key="1">
    <citation type="submission" date="2021-02" db="EMBL/GenBank/DDBJ databases">
        <authorList>
            <person name="Nowell W R."/>
        </authorList>
    </citation>
    <scope>NUCLEOTIDE SEQUENCE</scope>
</reference>
<gene>
    <name evidence="3" type="ORF">OVN521_LOCUS38045</name>
    <name evidence="2" type="ORF">SMN809_LOCUS26169</name>
</gene>
<proteinExistence type="predicted"/>
<dbReference type="EMBL" id="CAJOBG010046700">
    <property type="protein sequence ID" value="CAF4454054.1"/>
    <property type="molecule type" value="Genomic_DNA"/>
</dbReference>
<dbReference type="EMBL" id="CAJOBI010036521">
    <property type="protein sequence ID" value="CAF4302541.1"/>
    <property type="molecule type" value="Genomic_DNA"/>
</dbReference>
<evidence type="ECO:0000256" key="1">
    <source>
        <dbReference type="SAM" id="MobiDB-lite"/>
    </source>
</evidence>
<dbReference type="AlphaFoldDB" id="A0A820SQI6"/>
<keyword evidence="4" id="KW-1185">Reference proteome</keyword>
<evidence type="ECO:0000313" key="2">
    <source>
        <dbReference type="EMBL" id="CAF4302541.1"/>
    </source>
</evidence>
<feature type="compositionally biased region" description="Low complexity" evidence="1">
    <location>
        <begin position="37"/>
        <end position="49"/>
    </location>
</feature>
<evidence type="ECO:0000313" key="4">
    <source>
        <dbReference type="Proteomes" id="UP000663866"/>
    </source>
</evidence>
<accession>A0A820SQI6</accession>
<dbReference type="Proteomes" id="UP000676336">
    <property type="component" value="Unassembled WGS sequence"/>
</dbReference>
<dbReference type="Proteomes" id="UP000663866">
    <property type="component" value="Unassembled WGS sequence"/>
</dbReference>
<name>A0A820SQI6_9BILA</name>